<evidence type="ECO:0000256" key="4">
    <source>
        <dbReference type="ARBA" id="ARBA00023125"/>
    </source>
</evidence>
<accession>A0A8S5NZ57</accession>
<dbReference type="InterPro" id="IPR002176">
    <property type="entry name" value="X-over_junc_endoDNase_RuvC"/>
</dbReference>
<evidence type="ECO:0000256" key="3">
    <source>
        <dbReference type="ARBA" id="ARBA00022842"/>
    </source>
</evidence>
<evidence type="ECO:0000256" key="5">
    <source>
        <dbReference type="ARBA" id="ARBA00023172"/>
    </source>
</evidence>
<dbReference type="EMBL" id="BK015299">
    <property type="protein sequence ID" value="DAE00094.1"/>
    <property type="molecule type" value="Genomic_DNA"/>
</dbReference>
<organism evidence="7">
    <name type="scientific">Siphoviridae sp. ctTBR23</name>
    <dbReference type="NCBI Taxonomy" id="2825515"/>
    <lineage>
        <taxon>Viruses</taxon>
        <taxon>Duplodnaviria</taxon>
        <taxon>Heunggongvirae</taxon>
        <taxon>Uroviricota</taxon>
        <taxon>Caudoviricetes</taxon>
    </lineage>
</organism>
<keyword evidence="5" id="KW-0233">DNA recombination</keyword>
<evidence type="ECO:0000256" key="1">
    <source>
        <dbReference type="ARBA" id="ARBA00009518"/>
    </source>
</evidence>
<sequence>MNVMGLDMSSKKTGFSYFEEDKLIDYGYWMCSASDWRKRIVYMADQIKKYVEEHHVDMIYAEDVPPMSENMQTVKVLAALQGMLLSISVTHNIPIKFVPVKTWKQVLGMNLSSSRANVKMKKRVKDDFGVKAVRRLKSWVKHEEKKLSIDYANDTHGIDLKFKALMSKKNEDDIADSINVAWSQIPGAKPYKLEKFEDIMEEFYLKLKEKDERDKMKSR</sequence>
<protein>
    <submittedName>
        <fullName evidence="7">RuvC</fullName>
    </submittedName>
</protein>
<dbReference type="GO" id="GO:0006310">
    <property type="term" value="P:DNA recombination"/>
    <property type="evidence" value="ECO:0007669"/>
    <property type="project" value="UniProtKB-KW"/>
</dbReference>
<comment type="similarity">
    <text evidence="1">Belongs to the RuvC family.</text>
</comment>
<dbReference type="Pfam" id="PF02075">
    <property type="entry name" value="RuvC"/>
    <property type="match status" value="1"/>
</dbReference>
<dbReference type="InterPro" id="IPR012337">
    <property type="entry name" value="RNaseH-like_sf"/>
</dbReference>
<dbReference type="InterPro" id="IPR036397">
    <property type="entry name" value="RNaseH_sf"/>
</dbReference>
<dbReference type="Gene3D" id="3.30.420.10">
    <property type="entry name" value="Ribonuclease H-like superfamily/Ribonuclease H"/>
    <property type="match status" value="1"/>
</dbReference>
<evidence type="ECO:0000256" key="2">
    <source>
        <dbReference type="ARBA" id="ARBA00022763"/>
    </source>
</evidence>
<proteinExistence type="inferred from homology"/>
<keyword evidence="6" id="KW-0234">DNA repair</keyword>
<keyword evidence="2" id="KW-0227">DNA damage</keyword>
<evidence type="ECO:0000313" key="7">
    <source>
        <dbReference type="EMBL" id="DAE00094.1"/>
    </source>
</evidence>
<reference evidence="7" key="1">
    <citation type="journal article" date="2021" name="Proc. Natl. Acad. Sci. U.S.A.">
        <title>A Catalog of Tens of Thousands of Viruses from Human Metagenomes Reveals Hidden Associations with Chronic Diseases.</title>
        <authorList>
            <person name="Tisza M.J."/>
            <person name="Buck C.B."/>
        </authorList>
    </citation>
    <scope>NUCLEOTIDE SEQUENCE</scope>
    <source>
        <strain evidence="7">CtTBR23</strain>
    </source>
</reference>
<keyword evidence="3" id="KW-0460">Magnesium</keyword>
<name>A0A8S5NZ57_9CAUD</name>
<dbReference type="GO" id="GO:0003677">
    <property type="term" value="F:DNA binding"/>
    <property type="evidence" value="ECO:0007669"/>
    <property type="project" value="UniProtKB-KW"/>
</dbReference>
<evidence type="ECO:0000256" key="6">
    <source>
        <dbReference type="ARBA" id="ARBA00023204"/>
    </source>
</evidence>
<keyword evidence="4" id="KW-0238">DNA-binding</keyword>
<dbReference type="GO" id="GO:0004520">
    <property type="term" value="F:DNA endonuclease activity"/>
    <property type="evidence" value="ECO:0007669"/>
    <property type="project" value="InterPro"/>
</dbReference>
<dbReference type="GO" id="GO:0006281">
    <property type="term" value="P:DNA repair"/>
    <property type="evidence" value="ECO:0007669"/>
    <property type="project" value="UniProtKB-KW"/>
</dbReference>
<dbReference type="SUPFAM" id="SSF53098">
    <property type="entry name" value="Ribonuclease H-like"/>
    <property type="match status" value="1"/>
</dbReference>